<sequence length="292" mass="31934">MEEHSLDQVNLSAWEGRTETREGVIAPAQAAQIHATIGDPAQEVPKTGEAMPPLWHWCAFPPVCPLDDLAADGHPKLGGFLPPVSLGRRMWAGGQLRFGAPLRVGVPFGCRSTIAGVTEKEGKTGRMVFVSVDHELSAEGAVVIEERQDIVYLDLPTEFRPPAKQPMPEETVGRWTQPVNEALLFRFSAITFNAHRIHYDLPYASEVEHYPGLVVHGPMQAAWLMRAATEVTGRAPDSFTFRGVHPMLLIPGESEDMTIAACASEEARGLTLHTGQAGHRCMQATATWEETT</sequence>
<dbReference type="AlphaFoldDB" id="A0A0T5NN46"/>
<organism evidence="2 3">
    <name type="scientific">Roseovarius atlanticus</name>
    <dbReference type="NCBI Taxonomy" id="1641875"/>
    <lineage>
        <taxon>Bacteria</taxon>
        <taxon>Pseudomonadati</taxon>
        <taxon>Pseudomonadota</taxon>
        <taxon>Alphaproteobacteria</taxon>
        <taxon>Rhodobacterales</taxon>
        <taxon>Roseobacteraceae</taxon>
        <taxon>Roseovarius</taxon>
    </lineage>
</organism>
<feature type="domain" description="FAS1-like dehydratase" evidence="1">
    <location>
        <begin position="57"/>
        <end position="145"/>
    </location>
</feature>
<evidence type="ECO:0000313" key="2">
    <source>
        <dbReference type="EMBL" id="KRS10402.1"/>
    </source>
</evidence>
<evidence type="ECO:0000313" key="3">
    <source>
        <dbReference type="Proteomes" id="UP000051295"/>
    </source>
</evidence>
<keyword evidence="3" id="KW-1185">Reference proteome</keyword>
<dbReference type="Proteomes" id="UP000051295">
    <property type="component" value="Unassembled WGS sequence"/>
</dbReference>
<protein>
    <submittedName>
        <fullName evidence="2">Acyl dehydratase</fullName>
    </submittedName>
</protein>
<dbReference type="EMBL" id="LAXJ01000034">
    <property type="protein sequence ID" value="KRS10402.1"/>
    <property type="molecule type" value="Genomic_DNA"/>
</dbReference>
<comment type="caution">
    <text evidence="2">The sequence shown here is derived from an EMBL/GenBank/DDBJ whole genome shotgun (WGS) entry which is preliminary data.</text>
</comment>
<dbReference type="SUPFAM" id="SSF54637">
    <property type="entry name" value="Thioesterase/thiol ester dehydrase-isomerase"/>
    <property type="match status" value="2"/>
</dbReference>
<dbReference type="Pfam" id="PF13452">
    <property type="entry name" value="FAS1_DH_region"/>
    <property type="match status" value="1"/>
</dbReference>
<dbReference type="PATRIC" id="fig|1641875.4.peg.3375"/>
<dbReference type="InterPro" id="IPR052741">
    <property type="entry name" value="Mitochondrial_HTD2"/>
</dbReference>
<accession>A0A0T5NN46</accession>
<dbReference type="InterPro" id="IPR039569">
    <property type="entry name" value="FAS1-like_DH_region"/>
</dbReference>
<dbReference type="InterPro" id="IPR029069">
    <property type="entry name" value="HotDog_dom_sf"/>
</dbReference>
<reference evidence="2 3" key="1">
    <citation type="submission" date="2015-04" db="EMBL/GenBank/DDBJ databases">
        <title>The draft genome sequence of Roseovarius sp.R12b.</title>
        <authorList>
            <person name="Li G."/>
            <person name="Lai Q."/>
            <person name="Shao Z."/>
            <person name="Yan P."/>
        </authorList>
    </citation>
    <scope>NUCLEOTIDE SEQUENCE [LARGE SCALE GENOMIC DNA]</scope>
    <source>
        <strain evidence="2 3">R12B</strain>
    </source>
</reference>
<evidence type="ECO:0000259" key="1">
    <source>
        <dbReference type="Pfam" id="PF13452"/>
    </source>
</evidence>
<name>A0A0T5NN46_9RHOB</name>
<dbReference type="Gene3D" id="3.10.129.10">
    <property type="entry name" value="Hotdog Thioesterase"/>
    <property type="match status" value="2"/>
</dbReference>
<dbReference type="STRING" id="1641875.XM53_21480"/>
<proteinExistence type="predicted"/>
<gene>
    <name evidence="2" type="ORF">XM53_21480</name>
</gene>
<dbReference type="PANTHER" id="PTHR28152">
    <property type="entry name" value="HYDROXYACYL-THIOESTER DEHYDRATASE TYPE 2, MITOCHONDRIAL"/>
    <property type="match status" value="1"/>
</dbReference>
<dbReference type="PANTHER" id="PTHR28152:SF1">
    <property type="entry name" value="HYDROXYACYL-THIOESTER DEHYDRATASE TYPE 2, MITOCHONDRIAL"/>
    <property type="match status" value="1"/>
</dbReference>
<dbReference type="GO" id="GO:0019171">
    <property type="term" value="F:(3R)-hydroxyacyl-[acyl-carrier-protein] dehydratase activity"/>
    <property type="evidence" value="ECO:0007669"/>
    <property type="project" value="TreeGrafter"/>
</dbReference>